<sequence>MKWGIAIVIIIIAGAAYYFWQQSYFEGKKQEQPAAQLKAEVNTPQEPTKYIPPSAVMEDGTI</sequence>
<dbReference type="Proteomes" id="UP000176377">
    <property type="component" value="Unassembled WGS sequence"/>
</dbReference>
<reference evidence="1 2" key="1">
    <citation type="journal article" date="2016" name="Nat. Commun.">
        <title>Thousands of microbial genomes shed light on interconnected biogeochemical processes in an aquifer system.</title>
        <authorList>
            <person name="Anantharaman K."/>
            <person name="Brown C.T."/>
            <person name="Hug L.A."/>
            <person name="Sharon I."/>
            <person name="Castelle C.J."/>
            <person name="Probst A.J."/>
            <person name="Thomas B.C."/>
            <person name="Singh A."/>
            <person name="Wilkins M.J."/>
            <person name="Karaoz U."/>
            <person name="Brodie E.L."/>
            <person name="Williams K.H."/>
            <person name="Hubbard S.S."/>
            <person name="Banfield J.F."/>
        </authorList>
    </citation>
    <scope>NUCLEOTIDE SEQUENCE [LARGE SCALE GENOMIC DNA]</scope>
</reference>
<accession>A0A1F6DHI0</accession>
<gene>
    <name evidence="1" type="ORF">A2765_01875</name>
</gene>
<organism evidence="1 2">
    <name type="scientific">Candidatus Kaiserbacteria bacterium RIFCSPHIGHO2_01_FULL_56_24</name>
    <dbReference type="NCBI Taxonomy" id="1798487"/>
    <lineage>
        <taxon>Bacteria</taxon>
        <taxon>Candidatus Kaiseribacteriota</taxon>
    </lineage>
</organism>
<protein>
    <submittedName>
        <fullName evidence="1">Uncharacterized protein</fullName>
    </submittedName>
</protein>
<dbReference type="EMBL" id="MFLA01000001">
    <property type="protein sequence ID" value="OGG60836.1"/>
    <property type="molecule type" value="Genomic_DNA"/>
</dbReference>
<evidence type="ECO:0000313" key="2">
    <source>
        <dbReference type="Proteomes" id="UP000176377"/>
    </source>
</evidence>
<dbReference type="AlphaFoldDB" id="A0A1F6DHI0"/>
<proteinExistence type="predicted"/>
<comment type="caution">
    <text evidence="1">The sequence shown here is derived from an EMBL/GenBank/DDBJ whole genome shotgun (WGS) entry which is preliminary data.</text>
</comment>
<evidence type="ECO:0000313" key="1">
    <source>
        <dbReference type="EMBL" id="OGG60836.1"/>
    </source>
</evidence>
<name>A0A1F6DHI0_9BACT</name>